<dbReference type="EMBL" id="CM044705">
    <property type="protein sequence ID" value="KAI5663389.1"/>
    <property type="molecule type" value="Genomic_DNA"/>
</dbReference>
<reference evidence="2" key="1">
    <citation type="journal article" date="2023" name="Nat. Plants">
        <title>Single-cell RNA sequencing provides a high-resolution roadmap for understanding the multicellular compartmentation of specialized metabolism.</title>
        <authorList>
            <person name="Sun S."/>
            <person name="Shen X."/>
            <person name="Li Y."/>
            <person name="Li Y."/>
            <person name="Wang S."/>
            <person name="Li R."/>
            <person name="Zhang H."/>
            <person name="Shen G."/>
            <person name="Guo B."/>
            <person name="Wei J."/>
            <person name="Xu J."/>
            <person name="St-Pierre B."/>
            <person name="Chen S."/>
            <person name="Sun C."/>
        </authorList>
    </citation>
    <scope>NUCLEOTIDE SEQUENCE [LARGE SCALE GENOMIC DNA]</scope>
</reference>
<evidence type="ECO:0000313" key="1">
    <source>
        <dbReference type="EMBL" id="KAI5663389.1"/>
    </source>
</evidence>
<accession>A0ACC0ATE5</accession>
<evidence type="ECO:0000313" key="2">
    <source>
        <dbReference type="Proteomes" id="UP001060085"/>
    </source>
</evidence>
<sequence>MSSMSFEGDKREEIRESCCDISSQLNSLSSEEKFEAGNMENEGILGCMLYKTISFLHSTSLLIQSQFFYFLTTICGIKLNHGLKAKGEGMGKELSIGYEDTSIKKFCDTPNPYTRLTAAE</sequence>
<keyword evidence="2" id="KW-1185">Reference proteome</keyword>
<dbReference type="Proteomes" id="UP001060085">
    <property type="component" value="Linkage Group LG05"/>
</dbReference>
<gene>
    <name evidence="1" type="ORF">M9H77_22712</name>
</gene>
<name>A0ACC0ATE5_CATRO</name>
<proteinExistence type="predicted"/>
<organism evidence="1 2">
    <name type="scientific">Catharanthus roseus</name>
    <name type="common">Madagascar periwinkle</name>
    <name type="synonym">Vinca rosea</name>
    <dbReference type="NCBI Taxonomy" id="4058"/>
    <lineage>
        <taxon>Eukaryota</taxon>
        <taxon>Viridiplantae</taxon>
        <taxon>Streptophyta</taxon>
        <taxon>Embryophyta</taxon>
        <taxon>Tracheophyta</taxon>
        <taxon>Spermatophyta</taxon>
        <taxon>Magnoliopsida</taxon>
        <taxon>eudicotyledons</taxon>
        <taxon>Gunneridae</taxon>
        <taxon>Pentapetalae</taxon>
        <taxon>asterids</taxon>
        <taxon>lamiids</taxon>
        <taxon>Gentianales</taxon>
        <taxon>Apocynaceae</taxon>
        <taxon>Rauvolfioideae</taxon>
        <taxon>Vinceae</taxon>
        <taxon>Catharanthinae</taxon>
        <taxon>Catharanthus</taxon>
    </lineage>
</organism>
<comment type="caution">
    <text evidence="1">The sequence shown here is derived from an EMBL/GenBank/DDBJ whole genome shotgun (WGS) entry which is preliminary data.</text>
</comment>
<protein>
    <submittedName>
        <fullName evidence="1">Uncharacterized protein</fullName>
    </submittedName>
</protein>